<comment type="caution">
    <text evidence="11">The sequence shown here is derived from an EMBL/GenBank/DDBJ whole genome shotgun (WGS) entry which is preliminary data.</text>
</comment>
<protein>
    <recommendedName>
        <fullName evidence="3">Multidrug export protein MepA</fullName>
    </recommendedName>
</protein>
<dbReference type="NCBIfam" id="TIGR00797">
    <property type="entry name" value="matE"/>
    <property type="match status" value="1"/>
</dbReference>
<reference evidence="11 12" key="1">
    <citation type="journal article" date="2019" name="Anaerobe">
        <title>Detection of Robinsoniella peoriensis in multiple bone samples of a trauma patient.</title>
        <authorList>
            <person name="Schrottner P."/>
            <person name="Hartwich K."/>
            <person name="Bunk B."/>
            <person name="Schober I."/>
            <person name="Helbig S."/>
            <person name="Rudolph W.W."/>
            <person name="Gunzer F."/>
        </authorList>
    </citation>
    <scope>NUCLEOTIDE SEQUENCE [LARGE SCALE GENOMIC DNA]</scope>
    <source>
        <strain evidence="11 12">DSM 106044</strain>
    </source>
</reference>
<keyword evidence="12" id="KW-1185">Reference proteome</keyword>
<dbReference type="InterPro" id="IPR048279">
    <property type="entry name" value="MdtK-like"/>
</dbReference>
<feature type="transmembrane region" description="Helical" evidence="10">
    <location>
        <begin position="357"/>
        <end position="378"/>
    </location>
</feature>
<keyword evidence="7 10" id="KW-1133">Transmembrane helix</keyword>
<keyword evidence="4" id="KW-0813">Transport</keyword>
<feature type="transmembrane region" description="Helical" evidence="10">
    <location>
        <begin position="189"/>
        <end position="213"/>
    </location>
</feature>
<feature type="transmembrane region" description="Helical" evidence="10">
    <location>
        <begin position="269"/>
        <end position="297"/>
    </location>
</feature>
<evidence type="ECO:0000256" key="8">
    <source>
        <dbReference type="ARBA" id="ARBA00023136"/>
    </source>
</evidence>
<keyword evidence="6 10" id="KW-0812">Transmembrane</keyword>
<keyword evidence="8 10" id="KW-0472">Membrane</keyword>
<keyword evidence="9" id="KW-0046">Antibiotic resistance</keyword>
<feature type="transmembrane region" description="Helical" evidence="10">
    <location>
        <begin position="390"/>
        <end position="408"/>
    </location>
</feature>
<dbReference type="InterPro" id="IPR051327">
    <property type="entry name" value="MATE_MepA_subfamily"/>
</dbReference>
<dbReference type="EMBL" id="QGQD01000057">
    <property type="protein sequence ID" value="TLD00209.1"/>
    <property type="molecule type" value="Genomic_DNA"/>
</dbReference>
<evidence type="ECO:0000256" key="4">
    <source>
        <dbReference type="ARBA" id="ARBA00022448"/>
    </source>
</evidence>
<evidence type="ECO:0000313" key="11">
    <source>
        <dbReference type="EMBL" id="TLD00209.1"/>
    </source>
</evidence>
<proteinExistence type="inferred from homology"/>
<dbReference type="AlphaFoldDB" id="A0A4U8Q6U5"/>
<dbReference type="GO" id="GO:0015297">
    <property type="term" value="F:antiporter activity"/>
    <property type="evidence" value="ECO:0007669"/>
    <property type="project" value="InterPro"/>
</dbReference>
<dbReference type="PANTHER" id="PTHR43823">
    <property type="entry name" value="SPORULATION PROTEIN YKVU"/>
    <property type="match status" value="1"/>
</dbReference>
<evidence type="ECO:0000256" key="5">
    <source>
        <dbReference type="ARBA" id="ARBA00022475"/>
    </source>
</evidence>
<keyword evidence="5" id="KW-1003">Cell membrane</keyword>
<evidence type="ECO:0000256" key="6">
    <source>
        <dbReference type="ARBA" id="ARBA00022692"/>
    </source>
</evidence>
<comment type="subcellular location">
    <subcellularLocation>
        <location evidence="1">Cell membrane</location>
        <topology evidence="1">Multi-pass membrane protein</topology>
    </subcellularLocation>
</comment>
<dbReference type="InterPro" id="IPR002528">
    <property type="entry name" value="MATE_fam"/>
</dbReference>
<feature type="transmembrane region" description="Helical" evidence="10">
    <location>
        <begin position="414"/>
        <end position="432"/>
    </location>
</feature>
<name>A0A4U8Q6U5_9FIRM</name>
<evidence type="ECO:0000256" key="2">
    <source>
        <dbReference type="ARBA" id="ARBA00008417"/>
    </source>
</evidence>
<gene>
    <name evidence="11" type="primary">mepA_14</name>
    <name evidence="11" type="ORF">DSM106044_02876</name>
</gene>
<evidence type="ECO:0000256" key="7">
    <source>
        <dbReference type="ARBA" id="ARBA00022989"/>
    </source>
</evidence>
<feature type="transmembrane region" description="Helical" evidence="10">
    <location>
        <begin position="134"/>
        <end position="155"/>
    </location>
</feature>
<evidence type="ECO:0000313" key="12">
    <source>
        <dbReference type="Proteomes" id="UP000306509"/>
    </source>
</evidence>
<dbReference type="PANTHER" id="PTHR43823:SF3">
    <property type="entry name" value="MULTIDRUG EXPORT PROTEIN MEPA"/>
    <property type="match status" value="1"/>
</dbReference>
<feature type="transmembrane region" description="Helical" evidence="10">
    <location>
        <begin position="12"/>
        <end position="33"/>
    </location>
</feature>
<comment type="similarity">
    <text evidence="2">Belongs to the multi antimicrobial extrusion (MATE) (TC 2.A.66.1) family. MepA subfamily.</text>
</comment>
<dbReference type="InterPro" id="IPR045070">
    <property type="entry name" value="MATE_MepA-like"/>
</dbReference>
<dbReference type="GO" id="GO:0005886">
    <property type="term" value="C:plasma membrane"/>
    <property type="evidence" value="ECO:0007669"/>
    <property type="project" value="UniProtKB-SubCell"/>
</dbReference>
<dbReference type="GO" id="GO:0046677">
    <property type="term" value="P:response to antibiotic"/>
    <property type="evidence" value="ECO:0007669"/>
    <property type="project" value="UniProtKB-KW"/>
</dbReference>
<evidence type="ECO:0000256" key="9">
    <source>
        <dbReference type="ARBA" id="ARBA00023251"/>
    </source>
</evidence>
<organism evidence="11 12">
    <name type="scientific">Robinsoniella peoriensis</name>
    <dbReference type="NCBI Taxonomy" id="180332"/>
    <lineage>
        <taxon>Bacteria</taxon>
        <taxon>Bacillati</taxon>
        <taxon>Bacillota</taxon>
        <taxon>Clostridia</taxon>
        <taxon>Lachnospirales</taxon>
        <taxon>Lachnospiraceae</taxon>
        <taxon>Robinsoniella</taxon>
    </lineage>
</organism>
<dbReference type="RefSeq" id="WP_044293933.1">
    <property type="nucleotide sequence ID" value="NZ_JTGN01000002.1"/>
</dbReference>
<feature type="transmembrane region" description="Helical" evidence="10">
    <location>
        <begin position="162"/>
        <end position="183"/>
    </location>
</feature>
<sequence>MKNSITKDFNFVSLLRFALPTMVMMVFMSLYTIVDGVFISRLLGSDALSATNIVYPAVNILIAVGVMLATGGSAIIARKMGEKKPEEARQNFTLIVISGLLFGILSLTAGNIFIEPMVKALGATDKILGNSISYLQILLLFAPACVLQLLFQSFFVTAGKPVIGLGLTLLGGLTNAVLDYVFMGPLQMGIGGAALATGIGQAVPGVAGLIYFWKIKRDLFFVKPKMDFGVLKESCLNGSSEMVTNLSAAIVTFLFNIIMLRFLGENGVAAITIVLYGQFLFNALYLGFAIGVAPVFSFNYGSGNVILLQRIYKICTRFIAVSAVVITIIALAGAPIIVEIFTPRTSATYEIASRGFFLFSFNYLFAGMNIFASGMFTAFSNGKISAAISFMRTFGFIVSCILILPYIIGVDGVWMAVPLAECLTVFISCFFFRRKREVYGYAV</sequence>
<dbReference type="Proteomes" id="UP000306509">
    <property type="component" value="Unassembled WGS sequence"/>
</dbReference>
<dbReference type="Pfam" id="PF01554">
    <property type="entry name" value="MatE"/>
    <property type="match status" value="2"/>
</dbReference>
<feature type="transmembrane region" description="Helical" evidence="10">
    <location>
        <begin position="53"/>
        <end position="71"/>
    </location>
</feature>
<evidence type="ECO:0000256" key="10">
    <source>
        <dbReference type="SAM" id="Phobius"/>
    </source>
</evidence>
<evidence type="ECO:0000256" key="1">
    <source>
        <dbReference type="ARBA" id="ARBA00004651"/>
    </source>
</evidence>
<evidence type="ECO:0000256" key="3">
    <source>
        <dbReference type="ARBA" id="ARBA00022106"/>
    </source>
</evidence>
<dbReference type="GO" id="GO:0042910">
    <property type="term" value="F:xenobiotic transmembrane transporter activity"/>
    <property type="evidence" value="ECO:0007669"/>
    <property type="project" value="InterPro"/>
</dbReference>
<dbReference type="PIRSF" id="PIRSF006603">
    <property type="entry name" value="DinF"/>
    <property type="match status" value="1"/>
</dbReference>
<accession>A0A4U8Q6U5</accession>
<feature type="transmembrane region" description="Helical" evidence="10">
    <location>
        <begin position="318"/>
        <end position="337"/>
    </location>
</feature>
<dbReference type="STRING" id="180332.GCA_000797495_05123"/>
<dbReference type="CDD" id="cd13143">
    <property type="entry name" value="MATE_MepA_like"/>
    <property type="match status" value="1"/>
</dbReference>
<feature type="transmembrane region" description="Helical" evidence="10">
    <location>
        <begin position="92"/>
        <end position="114"/>
    </location>
</feature>
<feature type="transmembrane region" description="Helical" evidence="10">
    <location>
        <begin position="242"/>
        <end position="263"/>
    </location>
</feature>